<proteinExistence type="predicted"/>
<name>A0A0B8Q513_9VIBR</name>
<evidence type="ECO:0000313" key="1">
    <source>
        <dbReference type="EMBL" id="GAM73621.1"/>
    </source>
</evidence>
<dbReference type="GO" id="GO:0004386">
    <property type="term" value="F:helicase activity"/>
    <property type="evidence" value="ECO:0007669"/>
    <property type="project" value="UniProtKB-KW"/>
</dbReference>
<dbReference type="AlphaFoldDB" id="A0A0B8Q513"/>
<reference evidence="1 2" key="1">
    <citation type="submission" date="2015-01" db="EMBL/GenBank/DDBJ databases">
        <title>Vibrio sp. C94 JCM 19241 whole genome shotgun sequence.</title>
        <authorList>
            <person name="Sawabe T."/>
            <person name="Meirelles P."/>
            <person name="Feng G."/>
            <person name="Sayaka M."/>
            <person name="Hattori M."/>
            <person name="Ohkuma M."/>
        </authorList>
    </citation>
    <scope>NUCLEOTIDE SEQUENCE [LARGE SCALE GENOMIC DNA]</scope>
    <source>
        <strain evidence="2">JCM 19241</strain>
    </source>
</reference>
<dbReference type="EMBL" id="BBSC01000001">
    <property type="protein sequence ID" value="GAM73621.1"/>
    <property type="molecule type" value="Genomic_DNA"/>
</dbReference>
<comment type="caution">
    <text evidence="1">The sequence shown here is derived from an EMBL/GenBank/DDBJ whole genome shotgun (WGS) entry which is preliminary data.</text>
</comment>
<keyword evidence="1" id="KW-0378">Hydrolase</keyword>
<keyword evidence="1" id="KW-0547">Nucleotide-binding</keyword>
<gene>
    <name evidence="1" type="ORF">JCM19241_3076</name>
</gene>
<protein>
    <submittedName>
        <fullName evidence="1">DEAD-box helicase-related protein</fullName>
    </submittedName>
</protein>
<dbReference type="Proteomes" id="UP000031666">
    <property type="component" value="Unassembled WGS sequence"/>
</dbReference>
<keyword evidence="1" id="KW-0347">Helicase</keyword>
<organism evidence="1 2">
    <name type="scientific">Vibrio ishigakensis</name>
    <dbReference type="NCBI Taxonomy" id="1481914"/>
    <lineage>
        <taxon>Bacteria</taxon>
        <taxon>Pseudomonadati</taxon>
        <taxon>Pseudomonadota</taxon>
        <taxon>Gammaproteobacteria</taxon>
        <taxon>Vibrionales</taxon>
        <taxon>Vibrionaceae</taxon>
        <taxon>Vibrio</taxon>
    </lineage>
</organism>
<reference evidence="1 2" key="2">
    <citation type="submission" date="2015-01" db="EMBL/GenBank/DDBJ databases">
        <authorList>
            <consortium name="NBRP consortium"/>
            <person name="Sawabe T."/>
            <person name="Meirelles P."/>
            <person name="Feng G."/>
            <person name="Sayaka M."/>
            <person name="Hattori M."/>
            <person name="Ohkuma M."/>
        </authorList>
    </citation>
    <scope>NUCLEOTIDE SEQUENCE [LARGE SCALE GENOMIC DNA]</scope>
    <source>
        <strain evidence="2">JCM 19241</strain>
    </source>
</reference>
<evidence type="ECO:0000313" key="2">
    <source>
        <dbReference type="Proteomes" id="UP000031666"/>
    </source>
</evidence>
<dbReference type="STRING" id="1481914.JCM19241_3076"/>
<accession>A0A0B8Q513</accession>
<sequence>MSEDQIKVIGGRRVIPSLDFTDKHEQSLEDLLAIAADDPSSSEEISELRFEALKGNRFAQTLRDVIVERRALTLVEINRLVAEKLNRPIINETTLLQWIDLLTGTKPDSNSEAFLKLRAHFFQRMTYGLWSCIDKTVLIKWVPSFQRVGHMGMYMQHTVKPVSVVRLF</sequence>
<keyword evidence="1" id="KW-0067">ATP-binding</keyword>